<comment type="caution">
    <text evidence="1">The sequence shown here is derived from an EMBL/GenBank/DDBJ whole genome shotgun (WGS) entry which is preliminary data.</text>
</comment>
<dbReference type="Proteomes" id="UP000018857">
    <property type="component" value="Unassembled WGS sequence"/>
</dbReference>
<proteinExistence type="predicted"/>
<dbReference type="STRING" id="1208321.D104_14140"/>
<accession>W1RQ28</accession>
<name>W1RQ28_9GAMM</name>
<dbReference type="PATRIC" id="fig|1208321.3.peg.2818"/>
<keyword evidence="2" id="KW-1185">Reference proteome</keyword>
<sequence>MMFLNTGLIVKDRRQCRAGVNNTYAIAIFEVLTG</sequence>
<gene>
    <name evidence="1" type="ORF">D104_14140</name>
</gene>
<organism evidence="1 2">
    <name type="scientific">Marinomonas profundimaris</name>
    <dbReference type="NCBI Taxonomy" id="1208321"/>
    <lineage>
        <taxon>Bacteria</taxon>
        <taxon>Pseudomonadati</taxon>
        <taxon>Pseudomonadota</taxon>
        <taxon>Gammaproteobacteria</taxon>
        <taxon>Oceanospirillales</taxon>
        <taxon>Oceanospirillaceae</taxon>
        <taxon>Marinomonas</taxon>
    </lineage>
</organism>
<reference evidence="1 2" key="1">
    <citation type="journal article" date="2014" name="Genome Announc.">
        <title>Draft Genome Sequence of Marinomonas sp. Strain D104, a Polycyclic Aromatic Hydrocarbon-Degrading Bacterium from the Deep-Sea Sediment of the Arctic Ocean.</title>
        <authorList>
            <person name="Dong C."/>
            <person name="Bai X."/>
            <person name="Lai Q."/>
            <person name="Xie Y."/>
            <person name="Chen X."/>
            <person name="Shao Z."/>
        </authorList>
    </citation>
    <scope>NUCLEOTIDE SEQUENCE [LARGE SCALE GENOMIC DNA]</scope>
    <source>
        <strain evidence="1 2">D104</strain>
    </source>
</reference>
<protein>
    <submittedName>
        <fullName evidence="1">Uncharacterized protein</fullName>
    </submittedName>
</protein>
<dbReference type="AlphaFoldDB" id="W1RQ28"/>
<dbReference type="EMBL" id="AYOZ01000045">
    <property type="protein sequence ID" value="ETI58827.1"/>
    <property type="molecule type" value="Genomic_DNA"/>
</dbReference>
<evidence type="ECO:0000313" key="1">
    <source>
        <dbReference type="EMBL" id="ETI58827.1"/>
    </source>
</evidence>
<evidence type="ECO:0000313" key="2">
    <source>
        <dbReference type="Proteomes" id="UP000018857"/>
    </source>
</evidence>